<accession>A0A4V6MEY7</accession>
<evidence type="ECO:0000313" key="3">
    <source>
        <dbReference type="Proteomes" id="UP000292027"/>
    </source>
</evidence>
<protein>
    <recommendedName>
        <fullName evidence="4">Restriction endonuclease type IV Mrr domain-containing protein</fullName>
    </recommendedName>
</protein>
<organism evidence="2 3">
    <name type="scientific">Kribbella rubisoli</name>
    <dbReference type="NCBI Taxonomy" id="3075929"/>
    <lineage>
        <taxon>Bacteria</taxon>
        <taxon>Bacillati</taxon>
        <taxon>Actinomycetota</taxon>
        <taxon>Actinomycetes</taxon>
        <taxon>Propionibacteriales</taxon>
        <taxon>Kribbellaceae</taxon>
        <taxon>Kribbella</taxon>
    </lineage>
</organism>
<feature type="non-terminal residue" evidence="2">
    <location>
        <position position="278"/>
    </location>
</feature>
<reference evidence="2 3" key="1">
    <citation type="journal article" date="2015" name="Stand. Genomic Sci.">
        <title>Genomic Encyclopedia of Bacterial and Archaeal Type Strains, Phase III: the genomes of soil and plant-associated and newly described type strains.</title>
        <authorList>
            <person name="Whitman W.B."/>
            <person name="Woyke T."/>
            <person name="Klenk H.P."/>
            <person name="Zhou Y."/>
            <person name="Lilburn T.G."/>
            <person name="Beck B.J."/>
            <person name="De Vos P."/>
            <person name="Vandamme P."/>
            <person name="Eisen J.A."/>
            <person name="Garrity G."/>
            <person name="Hugenholtz P."/>
            <person name="Kyrpides N.C."/>
        </authorList>
    </citation>
    <scope>NUCLEOTIDE SEQUENCE [LARGE SCALE GENOMIC DNA]</scope>
    <source>
        <strain evidence="2 3">VKM Ac-2540</strain>
    </source>
</reference>
<gene>
    <name evidence="2" type="ORF">EV645_6606</name>
</gene>
<proteinExistence type="predicted"/>
<name>A0A4V6MEY7_9ACTN</name>
<evidence type="ECO:0000313" key="2">
    <source>
        <dbReference type="EMBL" id="RZU10146.1"/>
    </source>
</evidence>
<comment type="caution">
    <text evidence="2">The sequence shown here is derived from an EMBL/GenBank/DDBJ whole genome shotgun (WGS) entry which is preliminary data.</text>
</comment>
<feature type="region of interest" description="Disordered" evidence="1">
    <location>
        <begin position="197"/>
        <end position="220"/>
    </location>
</feature>
<dbReference type="Proteomes" id="UP000292027">
    <property type="component" value="Unassembled WGS sequence"/>
</dbReference>
<dbReference type="EMBL" id="SHKR01000016">
    <property type="protein sequence ID" value="RZU10146.1"/>
    <property type="molecule type" value="Genomic_DNA"/>
</dbReference>
<dbReference type="AlphaFoldDB" id="A0A4V6MEY7"/>
<keyword evidence="3" id="KW-1185">Reference proteome</keyword>
<sequence length="278" mass="29976">MVIEDPSQSIELLAWLEEPPTAIPQPISVTAPARLPFEQLQPDDFERLVLAVAHTRYKVEEARQYGVSGQKQHGIDLYGRLASSGDAHPRYVTVQCRNVEVVNPAALTSAVDEFLVGPWADRSDHFVYATRASVKRTELAEAVEIAAARLRAAHIRFEVWDGERLSEHLRDQHRIVTTYFGPATAAVYCLPSAGQAPPEAAATEQGASTDQGSEPLPSEPATAAILTRPPCGGQSGVSLWKSVPPGCQRRLKTDPFAAVESGPPAGCHGWSSVGVGIR</sequence>
<evidence type="ECO:0000256" key="1">
    <source>
        <dbReference type="SAM" id="MobiDB-lite"/>
    </source>
</evidence>
<evidence type="ECO:0008006" key="4">
    <source>
        <dbReference type="Google" id="ProtNLM"/>
    </source>
</evidence>